<accession>A0A7W0HVP4</accession>
<sequence>MRVRLTPAAIGDLIGATGLVCLVIAAGALLGSWWWSLAALGLVLVGISYSVHTRVTAGGSAAGDIDAVLRAVS</sequence>
<protein>
    <submittedName>
        <fullName evidence="2">Uncharacterized protein</fullName>
    </submittedName>
</protein>
<dbReference type="Proteomes" id="UP000530928">
    <property type="component" value="Unassembled WGS sequence"/>
</dbReference>
<gene>
    <name evidence="2" type="ORF">HNR30_008783</name>
</gene>
<keyword evidence="1" id="KW-1133">Transmembrane helix</keyword>
<dbReference type="RefSeq" id="WP_181616093.1">
    <property type="nucleotide sequence ID" value="NZ_BAABAM010000013.1"/>
</dbReference>
<keyword evidence="1" id="KW-0472">Membrane</keyword>
<evidence type="ECO:0000313" key="2">
    <source>
        <dbReference type="EMBL" id="MBA2897385.1"/>
    </source>
</evidence>
<organism evidence="2 3">
    <name type="scientific">Nonomuraea soli</name>
    <dbReference type="NCBI Taxonomy" id="1032476"/>
    <lineage>
        <taxon>Bacteria</taxon>
        <taxon>Bacillati</taxon>
        <taxon>Actinomycetota</taxon>
        <taxon>Actinomycetes</taxon>
        <taxon>Streptosporangiales</taxon>
        <taxon>Streptosporangiaceae</taxon>
        <taxon>Nonomuraea</taxon>
    </lineage>
</organism>
<feature type="transmembrane region" description="Helical" evidence="1">
    <location>
        <begin position="7"/>
        <end position="27"/>
    </location>
</feature>
<dbReference type="EMBL" id="JACDUR010000011">
    <property type="protein sequence ID" value="MBA2897385.1"/>
    <property type="molecule type" value="Genomic_DNA"/>
</dbReference>
<proteinExistence type="predicted"/>
<evidence type="ECO:0000313" key="3">
    <source>
        <dbReference type="Proteomes" id="UP000530928"/>
    </source>
</evidence>
<evidence type="ECO:0000256" key="1">
    <source>
        <dbReference type="SAM" id="Phobius"/>
    </source>
</evidence>
<reference evidence="2 3" key="1">
    <citation type="submission" date="2020-07" db="EMBL/GenBank/DDBJ databases">
        <title>Genomic Encyclopedia of Type Strains, Phase IV (KMG-IV): sequencing the most valuable type-strain genomes for metagenomic binning, comparative biology and taxonomic classification.</title>
        <authorList>
            <person name="Goeker M."/>
        </authorList>
    </citation>
    <scope>NUCLEOTIDE SEQUENCE [LARGE SCALE GENOMIC DNA]</scope>
    <source>
        <strain evidence="2 3">DSM 45533</strain>
    </source>
</reference>
<dbReference type="AlphaFoldDB" id="A0A7W0HVP4"/>
<keyword evidence="3" id="KW-1185">Reference proteome</keyword>
<comment type="caution">
    <text evidence="2">The sequence shown here is derived from an EMBL/GenBank/DDBJ whole genome shotgun (WGS) entry which is preliminary data.</text>
</comment>
<keyword evidence="1" id="KW-0812">Transmembrane</keyword>
<name>A0A7W0HVP4_9ACTN</name>